<evidence type="ECO:0000256" key="2">
    <source>
        <dbReference type="ARBA" id="ARBA00023235"/>
    </source>
</evidence>
<sequence length="563" mass="61242">MDSEQISAGRARWQQRYDAARKRDADFTTISGSDVDPVYGPAEGADVPGFERIGWPGEFPYTRGIHPTGYRGKPWTIRQFAGFGNAQQTNERYRMILDAGGGGLSVAFDMPTLMGYDSDSPRSLGEVGHCGVAIDSAADMEVLFGGIPLGDVTTSMTISGPAVPVFCMYLVAAERQGVDISRLNGTLQTDIFKEYIAQKEWLFDPEPHLRLIGDLMEFCAAEVPAYKPLSVSGYHIREAGATAAQELAFTLADGFGYVELGLSRGMDVDVFAPGLSFFFDAHVEFFEEIAKFRAARRIWARWMRDVYGAKTEKAQWLRFHTQTAGVSLTAQQPDNNVVRTAIEALAGVLGGTNSLHTNALDEVLALPSAKSAEIALRTQQVILEETGVANVADPLGGSWYVEALTDRIEAEAEAVFQRIKDLAPNGAAHPIGPMTAGLLRGIEDGWFTSEIAESSFAYQRAVEKGDKRVVGVNAHTDTIEEPLEILRVSHEVEREQVRVLGGRKAARDSAAVESALARMLDAARSGANMVPAMLDAVRAEATLGEICDALRAEWGVYREPARI</sequence>
<dbReference type="InterPro" id="IPR006099">
    <property type="entry name" value="MeMalonylCoA_mutase_a/b_cat"/>
</dbReference>
<dbReference type="InterPro" id="IPR006098">
    <property type="entry name" value="MMCoA_mutase_a_cat"/>
</dbReference>
<evidence type="ECO:0000313" key="5">
    <source>
        <dbReference type="Proteomes" id="UP001500751"/>
    </source>
</evidence>
<dbReference type="PANTHER" id="PTHR48101:SF1">
    <property type="entry name" value="METHYLMALONYL-COA MUTASE, LARGE SUBUNIT"/>
    <property type="match status" value="1"/>
</dbReference>
<organism evidence="4 5">
    <name type="scientific">Catenulispora yoronensis</name>
    <dbReference type="NCBI Taxonomy" id="450799"/>
    <lineage>
        <taxon>Bacteria</taxon>
        <taxon>Bacillati</taxon>
        <taxon>Actinomycetota</taxon>
        <taxon>Actinomycetes</taxon>
        <taxon>Catenulisporales</taxon>
        <taxon>Catenulisporaceae</taxon>
        <taxon>Catenulispora</taxon>
    </lineage>
</organism>
<dbReference type="SUPFAM" id="SSF51703">
    <property type="entry name" value="Cobalamin (vitamin B12)-dependent enzymes"/>
    <property type="match status" value="1"/>
</dbReference>
<comment type="subunit">
    <text evidence="1">Heterodimer of an alpha and a beta chain.</text>
</comment>
<comment type="caution">
    <text evidence="4">The sequence shown here is derived from an EMBL/GenBank/DDBJ whole genome shotgun (WGS) entry which is preliminary data.</text>
</comment>
<keyword evidence="5" id="KW-1185">Reference proteome</keyword>
<evidence type="ECO:0000259" key="3">
    <source>
        <dbReference type="Pfam" id="PF01642"/>
    </source>
</evidence>
<evidence type="ECO:0000313" key="4">
    <source>
        <dbReference type="EMBL" id="GAA2061207.1"/>
    </source>
</evidence>
<dbReference type="PANTHER" id="PTHR48101">
    <property type="entry name" value="METHYLMALONYL-COA MUTASE, MITOCHONDRIAL-RELATED"/>
    <property type="match status" value="1"/>
</dbReference>
<name>A0ABP5H6G7_9ACTN</name>
<dbReference type="Pfam" id="PF01642">
    <property type="entry name" value="MM_CoA_mutase"/>
    <property type="match status" value="1"/>
</dbReference>
<dbReference type="Proteomes" id="UP001500751">
    <property type="component" value="Unassembled WGS sequence"/>
</dbReference>
<accession>A0ABP5H6G7</accession>
<dbReference type="Gene3D" id="3.20.20.240">
    <property type="entry name" value="Methylmalonyl-CoA mutase"/>
    <property type="match status" value="1"/>
</dbReference>
<dbReference type="EMBL" id="BAAAQN010000082">
    <property type="protein sequence ID" value="GAA2061207.1"/>
    <property type="molecule type" value="Genomic_DNA"/>
</dbReference>
<dbReference type="NCBIfam" id="TIGR00641">
    <property type="entry name" value="acid_CoA_mut_N"/>
    <property type="match status" value="1"/>
</dbReference>
<reference evidence="5" key="1">
    <citation type="journal article" date="2019" name="Int. J. Syst. Evol. Microbiol.">
        <title>The Global Catalogue of Microorganisms (GCM) 10K type strain sequencing project: providing services to taxonomists for standard genome sequencing and annotation.</title>
        <authorList>
            <consortium name="The Broad Institute Genomics Platform"/>
            <consortium name="The Broad Institute Genome Sequencing Center for Infectious Disease"/>
            <person name="Wu L."/>
            <person name="Ma J."/>
        </authorList>
    </citation>
    <scope>NUCLEOTIDE SEQUENCE [LARGE SCALE GENOMIC DNA]</scope>
    <source>
        <strain evidence="5">JCM 16014</strain>
    </source>
</reference>
<evidence type="ECO:0000256" key="1">
    <source>
        <dbReference type="ARBA" id="ARBA00011870"/>
    </source>
</evidence>
<keyword evidence="2" id="KW-0413">Isomerase</keyword>
<gene>
    <name evidence="4" type="ORF">GCM10009839_85200</name>
</gene>
<feature type="domain" description="Methylmalonyl-CoA mutase alpha/beta chain catalytic" evidence="3">
    <location>
        <begin position="29"/>
        <end position="555"/>
    </location>
</feature>
<dbReference type="RefSeq" id="WP_344671445.1">
    <property type="nucleotide sequence ID" value="NZ_BAAAQN010000082.1"/>
</dbReference>
<dbReference type="InterPro" id="IPR016176">
    <property type="entry name" value="Cbl-dep_enz_cat"/>
</dbReference>
<proteinExistence type="predicted"/>
<protein>
    <submittedName>
        <fullName evidence="4">Methylmalonyl-CoA mutase family protein</fullName>
    </submittedName>
</protein>